<dbReference type="InterPro" id="IPR018062">
    <property type="entry name" value="HTH_AraC-typ_CS"/>
</dbReference>
<dbReference type="GO" id="GO:0003700">
    <property type="term" value="F:DNA-binding transcription factor activity"/>
    <property type="evidence" value="ECO:0007669"/>
    <property type="project" value="InterPro"/>
</dbReference>
<feature type="domain" description="HTH araC/xylS-type" evidence="4">
    <location>
        <begin position="211"/>
        <end position="312"/>
    </location>
</feature>
<dbReference type="GO" id="GO:0043565">
    <property type="term" value="F:sequence-specific DNA binding"/>
    <property type="evidence" value="ECO:0007669"/>
    <property type="project" value="InterPro"/>
</dbReference>
<evidence type="ECO:0000256" key="3">
    <source>
        <dbReference type="ARBA" id="ARBA00023163"/>
    </source>
</evidence>
<organism evidence="5 6">
    <name type="scientific">Corticimicrobacter populi</name>
    <dbReference type="NCBI Taxonomy" id="2175229"/>
    <lineage>
        <taxon>Bacteria</taxon>
        <taxon>Pseudomonadati</taxon>
        <taxon>Pseudomonadota</taxon>
        <taxon>Betaproteobacteria</taxon>
        <taxon>Burkholderiales</taxon>
        <taxon>Alcaligenaceae</taxon>
        <taxon>Corticimicrobacter</taxon>
    </lineage>
</organism>
<accession>A0A2V1JWJ2</accession>
<evidence type="ECO:0000256" key="1">
    <source>
        <dbReference type="ARBA" id="ARBA00023015"/>
    </source>
</evidence>
<dbReference type="SUPFAM" id="SSF46689">
    <property type="entry name" value="Homeodomain-like"/>
    <property type="match status" value="1"/>
</dbReference>
<dbReference type="SMART" id="SM00342">
    <property type="entry name" value="HTH_ARAC"/>
    <property type="match status" value="1"/>
</dbReference>
<evidence type="ECO:0000259" key="4">
    <source>
        <dbReference type="PROSITE" id="PS01124"/>
    </source>
</evidence>
<dbReference type="PROSITE" id="PS00041">
    <property type="entry name" value="HTH_ARAC_FAMILY_1"/>
    <property type="match status" value="1"/>
</dbReference>
<keyword evidence="6" id="KW-1185">Reference proteome</keyword>
<dbReference type="InterPro" id="IPR035418">
    <property type="entry name" value="AraC-bd_2"/>
</dbReference>
<gene>
    <name evidence="5" type="ORF">DD235_11535</name>
</gene>
<dbReference type="InterPro" id="IPR050204">
    <property type="entry name" value="AraC_XylS_family_regulators"/>
</dbReference>
<evidence type="ECO:0000256" key="2">
    <source>
        <dbReference type="ARBA" id="ARBA00023125"/>
    </source>
</evidence>
<evidence type="ECO:0000313" key="6">
    <source>
        <dbReference type="Proteomes" id="UP000245212"/>
    </source>
</evidence>
<dbReference type="InterPro" id="IPR018060">
    <property type="entry name" value="HTH_AraC"/>
</dbReference>
<dbReference type="Pfam" id="PF14525">
    <property type="entry name" value="AraC_binding_2"/>
    <property type="match status" value="1"/>
</dbReference>
<evidence type="ECO:0000313" key="5">
    <source>
        <dbReference type="EMBL" id="PWF22697.1"/>
    </source>
</evidence>
<dbReference type="Proteomes" id="UP000245212">
    <property type="component" value="Unassembled WGS sequence"/>
</dbReference>
<keyword evidence="1" id="KW-0805">Transcription regulation</keyword>
<dbReference type="AlphaFoldDB" id="A0A2V1JWJ2"/>
<dbReference type="Gene3D" id="1.10.10.60">
    <property type="entry name" value="Homeodomain-like"/>
    <property type="match status" value="1"/>
</dbReference>
<dbReference type="RefSeq" id="WP_109062221.1">
    <property type="nucleotide sequence ID" value="NZ_QETA01000004.1"/>
</dbReference>
<dbReference type="PROSITE" id="PS01124">
    <property type="entry name" value="HTH_ARAC_FAMILY_2"/>
    <property type="match status" value="1"/>
</dbReference>
<dbReference type="InterPro" id="IPR020449">
    <property type="entry name" value="Tscrpt_reg_AraC-type_HTH"/>
</dbReference>
<keyword evidence="3" id="KW-0804">Transcription</keyword>
<dbReference type="InterPro" id="IPR009057">
    <property type="entry name" value="Homeodomain-like_sf"/>
</dbReference>
<dbReference type="PRINTS" id="PR00032">
    <property type="entry name" value="HTHARAC"/>
</dbReference>
<dbReference type="Pfam" id="PF12833">
    <property type="entry name" value="HTH_18"/>
    <property type="match status" value="1"/>
</dbReference>
<protein>
    <recommendedName>
        <fullName evidence="4">HTH araC/xylS-type domain-containing protein</fullName>
    </recommendedName>
</protein>
<name>A0A2V1JWJ2_9BURK</name>
<dbReference type="PANTHER" id="PTHR46796">
    <property type="entry name" value="HTH-TYPE TRANSCRIPTIONAL ACTIVATOR RHAS-RELATED"/>
    <property type="match status" value="1"/>
</dbReference>
<sequence>MLIELYSPPESRHELSSFDECRAFAATHFPWLQLHVDRRRDFRANINHRTFGSRRLTTAYYTQECRMHYERPIRNHTENGHLKIVWLHAGGMHLSQGGRQCVLSSGQVTLYDAGFPYSLHLAPETCLTVLTLPYDTIPDWHLHAARLCARPMANLPCTRTALVAARTLLHDAQLSLADADTILQSAQWLLQHSLLQQLQGSPQSALEPKLAQAHTFIRQHLSNPALSPATLASALHISRRTLYALFQHHFLTPAQYIRWIRLVSVRQALAQPVLSHKSILTLALEHGFNDAASFSRMFKQAFGVSPHQWRHRNLQETVCDTGTQ</sequence>
<reference evidence="6" key="1">
    <citation type="submission" date="2018-05" db="EMBL/GenBank/DDBJ databases">
        <authorList>
            <person name="Li Y."/>
        </authorList>
    </citation>
    <scope>NUCLEOTIDE SEQUENCE [LARGE SCALE GENOMIC DNA]</scope>
    <source>
        <strain evidence="6">3d-2-2</strain>
    </source>
</reference>
<proteinExistence type="predicted"/>
<dbReference type="PANTHER" id="PTHR46796:SF6">
    <property type="entry name" value="ARAC SUBFAMILY"/>
    <property type="match status" value="1"/>
</dbReference>
<dbReference type="EMBL" id="QETA01000004">
    <property type="protein sequence ID" value="PWF22697.1"/>
    <property type="molecule type" value="Genomic_DNA"/>
</dbReference>
<comment type="caution">
    <text evidence="5">The sequence shown here is derived from an EMBL/GenBank/DDBJ whole genome shotgun (WGS) entry which is preliminary data.</text>
</comment>
<keyword evidence="2" id="KW-0238">DNA-binding</keyword>